<dbReference type="SUPFAM" id="SSF54373">
    <property type="entry name" value="FAD-linked reductases, C-terminal domain"/>
    <property type="match status" value="1"/>
</dbReference>
<feature type="chain" id="PRO_5021335070" description="pyranose dehydrogenase (acceptor)" evidence="19">
    <location>
        <begin position="21"/>
        <end position="698"/>
    </location>
</feature>
<comment type="caution">
    <text evidence="21">The sequence shown here is derived from an EMBL/GenBank/DDBJ whole genome shotgun (WGS) entry which is preliminary data.</text>
</comment>
<dbReference type="OrthoDB" id="269227at2759"/>
<feature type="active site" description="Proton donor" evidence="16">
    <location>
        <position position="581"/>
    </location>
</feature>
<feature type="active site" description="Proton acceptor" evidence="16">
    <location>
        <position position="624"/>
    </location>
</feature>
<dbReference type="STRING" id="71717.A0A4Y7RZT4"/>
<dbReference type="PANTHER" id="PTHR11552">
    <property type="entry name" value="GLUCOSE-METHANOL-CHOLINE GMC OXIDOREDUCTASE"/>
    <property type="match status" value="1"/>
</dbReference>
<dbReference type="Gene3D" id="3.50.50.60">
    <property type="entry name" value="FAD/NAD(P)-binding domain"/>
    <property type="match status" value="1"/>
</dbReference>
<dbReference type="InterPro" id="IPR036188">
    <property type="entry name" value="FAD/NAD-bd_sf"/>
</dbReference>
<evidence type="ECO:0000256" key="10">
    <source>
        <dbReference type="ARBA" id="ARBA00024699"/>
    </source>
</evidence>
<feature type="compositionally biased region" description="Low complexity" evidence="18">
    <location>
        <begin position="645"/>
        <end position="667"/>
    </location>
</feature>
<dbReference type="Proteomes" id="UP000298030">
    <property type="component" value="Unassembled WGS sequence"/>
</dbReference>
<comment type="similarity">
    <text evidence="3">Belongs to the GMC oxidoreductase family.</text>
</comment>
<dbReference type="PANTHER" id="PTHR11552:SF218">
    <property type="entry name" value="GLUCOSE-METHANOL-CHOLINE OXIDOREDUCTASE N-TERMINAL DOMAIN-CONTAINING PROTEIN"/>
    <property type="match status" value="1"/>
</dbReference>
<comment type="catalytic activity">
    <reaction evidence="13">
        <text>pyranose + acceptor = pyranos-3-ulose + reduced acceptor.</text>
        <dbReference type="EC" id="1.1.99.29"/>
    </reaction>
</comment>
<gene>
    <name evidence="21" type="ORF">FA13DRAFT_872237</name>
</gene>
<comment type="subunit">
    <text evidence="4">Monomer.</text>
</comment>
<comment type="cofactor">
    <cofactor evidence="1 17">
        <name>FAD</name>
        <dbReference type="ChEBI" id="CHEBI:57692"/>
    </cofactor>
</comment>
<evidence type="ECO:0000256" key="18">
    <source>
        <dbReference type="SAM" id="MobiDB-lite"/>
    </source>
</evidence>
<protein>
    <recommendedName>
        <fullName evidence="5">pyranose dehydrogenase (acceptor)</fullName>
        <ecNumber evidence="5">1.1.99.29</ecNumber>
    </recommendedName>
</protein>
<accession>A0A4Y7RZT4</accession>
<evidence type="ECO:0000256" key="8">
    <source>
        <dbReference type="ARBA" id="ARBA00022827"/>
    </source>
</evidence>
<evidence type="ECO:0000313" key="22">
    <source>
        <dbReference type="Proteomes" id="UP000298030"/>
    </source>
</evidence>
<evidence type="ECO:0000256" key="13">
    <source>
        <dbReference type="ARBA" id="ARBA00034029"/>
    </source>
</evidence>
<dbReference type="Pfam" id="PF05199">
    <property type="entry name" value="GMC_oxred_C"/>
    <property type="match status" value="1"/>
</dbReference>
<keyword evidence="6" id="KW-0964">Secreted</keyword>
<dbReference type="InterPro" id="IPR012132">
    <property type="entry name" value="GMC_OxRdtase"/>
</dbReference>
<organism evidence="21 22">
    <name type="scientific">Coprinellus micaceus</name>
    <name type="common">Glistening ink-cap mushroom</name>
    <name type="synonym">Coprinus micaceus</name>
    <dbReference type="NCBI Taxonomy" id="71717"/>
    <lineage>
        <taxon>Eukaryota</taxon>
        <taxon>Fungi</taxon>
        <taxon>Dikarya</taxon>
        <taxon>Basidiomycota</taxon>
        <taxon>Agaricomycotina</taxon>
        <taxon>Agaricomycetes</taxon>
        <taxon>Agaricomycetidae</taxon>
        <taxon>Agaricales</taxon>
        <taxon>Agaricineae</taxon>
        <taxon>Psathyrellaceae</taxon>
        <taxon>Coprinellus</taxon>
    </lineage>
</organism>
<evidence type="ECO:0000256" key="4">
    <source>
        <dbReference type="ARBA" id="ARBA00011245"/>
    </source>
</evidence>
<feature type="binding site" evidence="17">
    <location>
        <position position="614"/>
    </location>
    <ligand>
        <name>FAD</name>
        <dbReference type="ChEBI" id="CHEBI:57692"/>
    </ligand>
</feature>
<evidence type="ECO:0000256" key="12">
    <source>
        <dbReference type="ARBA" id="ARBA00034010"/>
    </source>
</evidence>
<dbReference type="GO" id="GO:0050660">
    <property type="term" value="F:flavin adenine dinucleotide binding"/>
    <property type="evidence" value="ECO:0007669"/>
    <property type="project" value="InterPro"/>
</dbReference>
<sequence>MISSELIALTLAVLSAPVFAHHQAREFHNVHNHGIYPLSPRNYITPETKLDSYDYIIAGGGLAGLVLASRLSDDGTTTVLVLEAGDTGDAEKAKIDRPGLTYFTSLLGSSYDYAYKTIAQSSAGDRIMNWPRGKILGGSAAVNGMYMVRPNSVEIDAWHDLIATSDNKAYADAWTWDSLLAAMKKGETFTGPTDSAEETTGLKFNAASHGTSGPLHTTFPGYMVPITSAWLPTLAAAGIPTSEDAYGGNNLGAFFSTMAINPTNWTRSYAKSAYIDTLPPRDNLHVLANAAVTKITFADNAQDGNLVASGVEFAKDASETPKSVSAKKEVILAGGAVGSPQMLLVSGVGPKDVLDAASIPVKINLPGVGAHLQDHLATGIQWSTTEDTQGTIFASGSDFSKSDEFLSYVNCATSYVNGTYLFDGTESFNNFVTGLKDTLNDDNALQSLIPTTDDTTVAGYKAIYQSYTDKIVPEAGMVEILYSINSAGRITIQTALQTPMSQGRLTVNSSSIFDAPVLDPKYFSHPADAVVLRQALKKVRQFATLSPLKELVGEELVPGPSVQSDADWESYVRQNANTEFHPGCTCAMMPKDKGGVVDASLKVYGTTNVRVIDGSVFPLSMSAHLMAPIYGMAEKAAELILSPPTSGTSTSTAGGASGTSGSNNNSDGGGNAAVAVSGAHAKWLALVSVVAGVVFTSL</sequence>
<comment type="catalytic activity">
    <reaction evidence="12">
        <text>pyranose + acceptor = pyranos-2,3-diulose + reduced acceptor.</text>
        <dbReference type="EC" id="1.1.99.29"/>
    </reaction>
</comment>
<dbReference type="Pfam" id="PF00732">
    <property type="entry name" value="GMC_oxred_N"/>
    <property type="match status" value="1"/>
</dbReference>
<dbReference type="InterPro" id="IPR027424">
    <property type="entry name" value="Glucose_Oxidase_domain_2"/>
</dbReference>
<evidence type="ECO:0000256" key="15">
    <source>
        <dbReference type="ARBA" id="ARBA00034059"/>
    </source>
</evidence>
<keyword evidence="19" id="KW-0732">Signal</keyword>
<reference evidence="21 22" key="1">
    <citation type="journal article" date="2019" name="Nat. Ecol. Evol.">
        <title>Megaphylogeny resolves global patterns of mushroom evolution.</title>
        <authorList>
            <person name="Varga T."/>
            <person name="Krizsan K."/>
            <person name="Foldi C."/>
            <person name="Dima B."/>
            <person name="Sanchez-Garcia M."/>
            <person name="Sanchez-Ramirez S."/>
            <person name="Szollosi G.J."/>
            <person name="Szarkandi J.G."/>
            <person name="Papp V."/>
            <person name="Albert L."/>
            <person name="Andreopoulos W."/>
            <person name="Angelini C."/>
            <person name="Antonin V."/>
            <person name="Barry K.W."/>
            <person name="Bougher N.L."/>
            <person name="Buchanan P."/>
            <person name="Buyck B."/>
            <person name="Bense V."/>
            <person name="Catcheside P."/>
            <person name="Chovatia M."/>
            <person name="Cooper J."/>
            <person name="Damon W."/>
            <person name="Desjardin D."/>
            <person name="Finy P."/>
            <person name="Geml J."/>
            <person name="Haridas S."/>
            <person name="Hughes K."/>
            <person name="Justo A."/>
            <person name="Karasinski D."/>
            <person name="Kautmanova I."/>
            <person name="Kiss B."/>
            <person name="Kocsube S."/>
            <person name="Kotiranta H."/>
            <person name="LaButti K.M."/>
            <person name="Lechner B.E."/>
            <person name="Liimatainen K."/>
            <person name="Lipzen A."/>
            <person name="Lukacs Z."/>
            <person name="Mihaltcheva S."/>
            <person name="Morgado L.N."/>
            <person name="Niskanen T."/>
            <person name="Noordeloos M.E."/>
            <person name="Ohm R.A."/>
            <person name="Ortiz-Santana B."/>
            <person name="Ovrebo C."/>
            <person name="Racz N."/>
            <person name="Riley R."/>
            <person name="Savchenko A."/>
            <person name="Shiryaev A."/>
            <person name="Soop K."/>
            <person name="Spirin V."/>
            <person name="Szebenyi C."/>
            <person name="Tomsovsky M."/>
            <person name="Tulloss R.E."/>
            <person name="Uehling J."/>
            <person name="Grigoriev I.V."/>
            <person name="Vagvolgyi C."/>
            <person name="Papp T."/>
            <person name="Martin F.M."/>
            <person name="Miettinen O."/>
            <person name="Hibbett D.S."/>
            <person name="Nagy L.G."/>
        </authorList>
    </citation>
    <scope>NUCLEOTIDE SEQUENCE [LARGE SCALE GENOMIC DNA]</scope>
    <source>
        <strain evidence="21 22">FP101781</strain>
    </source>
</reference>
<name>A0A4Y7RZT4_COPMI</name>
<evidence type="ECO:0000256" key="2">
    <source>
        <dbReference type="ARBA" id="ARBA00004613"/>
    </source>
</evidence>
<feature type="domain" description="Glucose-methanol-choline oxidoreductase N-terminal" evidence="20">
    <location>
        <begin position="335"/>
        <end position="349"/>
    </location>
</feature>
<comment type="function">
    <text evidence="10">Catalyzes the single-oxidation or sequential double oxidation reaction of carbohydrates primarily at carbon-2 and/or carbon-3 with the concomitant reduction of the flavin. The enzyme exhibits a broad sugar substrate specificity, oxidizing different aldopyranoses to the corresponding C-1, C-2, C-3 or C-1,2, C-2,3 and C-3,4 (di)dehydro sugars with substrate-specific regioselectivity. Accepts only a narrow range of electron acceptors such as substituted benzoquinones and complexed metal ions and reacts extremely slowly with O(2) as acceptor. May play a role in the natural recycling of plant matter by oxidizing all major monosaccharides in lignocellulose and by reducing quinone compounds or reactive radical species generated during lignin depolymerization.</text>
</comment>
<evidence type="ECO:0000256" key="11">
    <source>
        <dbReference type="ARBA" id="ARBA00033986"/>
    </source>
</evidence>
<evidence type="ECO:0000256" key="7">
    <source>
        <dbReference type="ARBA" id="ARBA00022630"/>
    </source>
</evidence>
<dbReference type="EC" id="1.1.99.29" evidence="5"/>
<comment type="subcellular location">
    <subcellularLocation>
        <location evidence="2">Secreted</location>
    </subcellularLocation>
</comment>
<feature type="region of interest" description="Disordered" evidence="18">
    <location>
        <begin position="642"/>
        <end position="667"/>
    </location>
</feature>
<evidence type="ECO:0000256" key="5">
    <source>
        <dbReference type="ARBA" id="ARBA00013177"/>
    </source>
</evidence>
<dbReference type="AlphaFoldDB" id="A0A4Y7RZT4"/>
<evidence type="ECO:0000256" key="16">
    <source>
        <dbReference type="PIRSR" id="PIRSR000137-1"/>
    </source>
</evidence>
<dbReference type="Gene3D" id="3.30.560.10">
    <property type="entry name" value="Glucose Oxidase, domain 3"/>
    <property type="match status" value="1"/>
</dbReference>
<evidence type="ECO:0000259" key="20">
    <source>
        <dbReference type="PROSITE" id="PS00624"/>
    </source>
</evidence>
<dbReference type="GO" id="GO:0005576">
    <property type="term" value="C:extracellular region"/>
    <property type="evidence" value="ECO:0007669"/>
    <property type="project" value="UniProtKB-SubCell"/>
</dbReference>
<dbReference type="InterPro" id="IPR007867">
    <property type="entry name" value="GMC_OxRtase_C"/>
</dbReference>
<evidence type="ECO:0000313" key="21">
    <source>
        <dbReference type="EMBL" id="TEB14489.1"/>
    </source>
</evidence>
<comment type="catalytic activity">
    <reaction evidence="11">
        <text>pyranose + acceptor = pyranos-2-ulose + reduced acceptor.</text>
        <dbReference type="EC" id="1.1.99.29"/>
    </reaction>
</comment>
<dbReference type="PIRSF" id="PIRSF000137">
    <property type="entry name" value="Alcohol_oxidase"/>
    <property type="match status" value="1"/>
</dbReference>
<evidence type="ECO:0000256" key="14">
    <source>
        <dbReference type="ARBA" id="ARBA00034050"/>
    </source>
</evidence>
<dbReference type="GO" id="GO:0033718">
    <property type="term" value="F:pyranose dehydrogenase (acceptor) activity"/>
    <property type="evidence" value="ECO:0007669"/>
    <property type="project" value="UniProtKB-EC"/>
</dbReference>
<evidence type="ECO:0000256" key="9">
    <source>
        <dbReference type="ARBA" id="ARBA00023002"/>
    </source>
</evidence>
<keyword evidence="8 17" id="KW-0274">FAD</keyword>
<dbReference type="SUPFAM" id="SSF51905">
    <property type="entry name" value="FAD/NAD(P)-binding domain"/>
    <property type="match status" value="1"/>
</dbReference>
<comment type="catalytic activity">
    <reaction evidence="14">
        <text>a pyranoside + acceptor = a pyranosid-3-ulose + reduced acceptor.</text>
        <dbReference type="EC" id="1.1.99.29"/>
    </reaction>
</comment>
<evidence type="ECO:0000256" key="19">
    <source>
        <dbReference type="SAM" id="SignalP"/>
    </source>
</evidence>
<feature type="signal peptide" evidence="19">
    <location>
        <begin position="1"/>
        <end position="20"/>
    </location>
</feature>
<evidence type="ECO:0000256" key="6">
    <source>
        <dbReference type="ARBA" id="ARBA00022525"/>
    </source>
</evidence>
<dbReference type="InterPro" id="IPR000172">
    <property type="entry name" value="GMC_OxRdtase_N"/>
</dbReference>
<evidence type="ECO:0000256" key="1">
    <source>
        <dbReference type="ARBA" id="ARBA00001974"/>
    </source>
</evidence>
<keyword evidence="9" id="KW-0560">Oxidoreductase</keyword>
<dbReference type="PROSITE" id="PS00624">
    <property type="entry name" value="GMC_OXRED_2"/>
    <property type="match status" value="1"/>
</dbReference>
<dbReference type="Gene3D" id="4.10.450.10">
    <property type="entry name" value="Glucose Oxidase, domain 2"/>
    <property type="match status" value="1"/>
</dbReference>
<keyword evidence="7" id="KW-0285">Flavoprotein</keyword>
<comment type="catalytic activity">
    <reaction evidence="15">
        <text>a pyranoside + acceptor = a pyranosid-3,4-diulose + reduced acceptor.</text>
        <dbReference type="EC" id="1.1.99.29"/>
    </reaction>
</comment>
<dbReference type="EMBL" id="QPFP01000388">
    <property type="protein sequence ID" value="TEB14489.1"/>
    <property type="molecule type" value="Genomic_DNA"/>
</dbReference>
<evidence type="ECO:0000256" key="17">
    <source>
        <dbReference type="PIRSR" id="PIRSR000137-2"/>
    </source>
</evidence>
<keyword evidence="22" id="KW-1185">Reference proteome</keyword>
<feature type="binding site" evidence="17">
    <location>
        <position position="292"/>
    </location>
    <ligand>
        <name>FAD</name>
        <dbReference type="ChEBI" id="CHEBI:57692"/>
    </ligand>
</feature>
<proteinExistence type="inferred from homology"/>
<evidence type="ECO:0000256" key="3">
    <source>
        <dbReference type="ARBA" id="ARBA00010790"/>
    </source>
</evidence>